<evidence type="ECO:0000313" key="1">
    <source>
        <dbReference type="EMBL" id="EAX65058.1"/>
    </source>
</evidence>
<proteinExistence type="predicted"/>
<dbReference type="VEuPathDB" id="TrichDB:TVAG_569780"/>
<dbReference type="AlphaFoldDB" id="A2HZV9"/>
<dbReference type="Proteomes" id="UP000001542">
    <property type="component" value="Unassembled WGS sequence"/>
</dbReference>
<feature type="non-terminal residue" evidence="1">
    <location>
        <position position="1"/>
    </location>
</feature>
<reference evidence="1" key="1">
    <citation type="submission" date="2006-10" db="EMBL/GenBank/DDBJ databases">
        <authorList>
            <person name="Amadeo P."/>
            <person name="Zhao Q."/>
            <person name="Wortman J."/>
            <person name="Fraser-Liggett C."/>
            <person name="Carlton J."/>
        </authorList>
    </citation>
    <scope>NUCLEOTIDE SEQUENCE</scope>
    <source>
        <strain evidence="1">G3</strain>
    </source>
</reference>
<keyword evidence="2" id="KW-1185">Reference proteome</keyword>
<dbReference type="EMBL" id="DS149890">
    <property type="protein sequence ID" value="EAX65058.1"/>
    <property type="molecule type" value="Genomic_DNA"/>
</dbReference>
<organism evidence="1 2">
    <name type="scientific">Trichomonas vaginalis (strain ATCC PRA-98 / G3)</name>
    <dbReference type="NCBI Taxonomy" id="412133"/>
    <lineage>
        <taxon>Eukaryota</taxon>
        <taxon>Metamonada</taxon>
        <taxon>Parabasalia</taxon>
        <taxon>Trichomonadida</taxon>
        <taxon>Trichomonadidae</taxon>
        <taxon>Trichomonas</taxon>
    </lineage>
</organism>
<reference evidence="1" key="2">
    <citation type="journal article" date="2007" name="Science">
        <title>Draft genome sequence of the sexually transmitted pathogen Trichomonas vaginalis.</title>
        <authorList>
            <person name="Carlton J.M."/>
            <person name="Hirt R.P."/>
            <person name="Silva J.C."/>
            <person name="Delcher A.L."/>
            <person name="Schatz M."/>
            <person name="Zhao Q."/>
            <person name="Wortman J.R."/>
            <person name="Bidwell S.L."/>
            <person name="Alsmark U.C.M."/>
            <person name="Besteiro S."/>
            <person name="Sicheritz-Ponten T."/>
            <person name="Noel C.J."/>
            <person name="Dacks J.B."/>
            <person name="Foster P.G."/>
            <person name="Simillion C."/>
            <person name="Van de Peer Y."/>
            <person name="Miranda-Saavedra D."/>
            <person name="Barton G.J."/>
            <person name="Westrop G.D."/>
            <person name="Mueller S."/>
            <person name="Dessi D."/>
            <person name="Fiori P.L."/>
            <person name="Ren Q."/>
            <person name="Paulsen I."/>
            <person name="Zhang H."/>
            <person name="Bastida-Corcuera F.D."/>
            <person name="Simoes-Barbosa A."/>
            <person name="Brown M.T."/>
            <person name="Hayes R.D."/>
            <person name="Mukherjee M."/>
            <person name="Okumura C.Y."/>
            <person name="Schneider R."/>
            <person name="Smith A.J."/>
            <person name="Vanacova S."/>
            <person name="Villalvazo M."/>
            <person name="Haas B.J."/>
            <person name="Pertea M."/>
            <person name="Feldblyum T.V."/>
            <person name="Utterback T.R."/>
            <person name="Shu C.L."/>
            <person name="Osoegawa K."/>
            <person name="de Jong P.J."/>
            <person name="Hrdy I."/>
            <person name="Horvathova L."/>
            <person name="Zubacova Z."/>
            <person name="Dolezal P."/>
            <person name="Malik S.B."/>
            <person name="Logsdon J.M. Jr."/>
            <person name="Henze K."/>
            <person name="Gupta A."/>
            <person name="Wang C.C."/>
            <person name="Dunne R.L."/>
            <person name="Upcroft J.A."/>
            <person name="Upcroft P."/>
            <person name="White O."/>
            <person name="Salzberg S.L."/>
            <person name="Tang P."/>
            <person name="Chiu C.-H."/>
            <person name="Lee Y.-S."/>
            <person name="Embley T.M."/>
            <person name="Coombs G.H."/>
            <person name="Mottram J.C."/>
            <person name="Tachezy J."/>
            <person name="Fraser-Liggett C.M."/>
            <person name="Johnson P.J."/>
        </authorList>
    </citation>
    <scope>NUCLEOTIDE SEQUENCE [LARGE SCALE GENOMIC DNA]</scope>
    <source>
        <strain evidence="1">G3</strain>
    </source>
</reference>
<dbReference type="InParanoid" id="A2HZV9"/>
<sequence length="91" mass="10111">TTGRFNCNNIGSKLAELELPQLLAPDWPSARFRYGGKPYPYPQYQKAPMELVITSSESLEWESFAPAATRGYSRYLSGAFSGSPTVTARYP</sequence>
<gene>
    <name evidence="1" type="ORF">TVAG_569780</name>
</gene>
<name>A2HZV9_TRIV3</name>
<evidence type="ECO:0000313" key="2">
    <source>
        <dbReference type="Proteomes" id="UP000001542"/>
    </source>
</evidence>
<accession>A2HZV9</accession>
<protein>
    <submittedName>
        <fullName evidence="1">Uncharacterized protein</fullName>
    </submittedName>
</protein>